<keyword evidence="5 6" id="KW-0539">Nucleus</keyword>
<dbReference type="SMART" id="SM00350">
    <property type="entry name" value="MCM"/>
    <property type="match status" value="1"/>
</dbReference>
<sequence>MSLADDAVPQHERVRDRTGYFGEFLNSDSPQLYDYKEDIDGLLEQPPDFYPSVEDASKAIVKSVNDSGNTTAENTTKTCHVGFSGSFSDHHVSPRTLRSDWLGKMISLKGIVTRCSLHEYRDTTSVTPQTDDEGQASEMEYGHSYFPDHQRTSIQAMPERSPPGQLPRSTDVVLDDDLIDKCKPGDRIQLVGVYRSVDGESNGAFNRGSSKQTEFEKFSIKLDSGAFATYIRPSPFSTAHMAPHKEPCDNFESDDENSDADRSAVACKHCDYQRKQHPTTVGSSSKRKQGSRLKGIFDELLAGKDGDEAEDLLESANKEAKAGLKSKNKKQQPKKNRKAGPSSNGKTRPVKVYRLGALFMDVGGTYKANIDGAKVLKSKSTTVPSRRILLEATQRGHAAEFREGLEIPDDASFEEINELIRTHLPKPFEYFDETWDRDYPPFVFASIENRRLVLCQHLLQPTGYEIRSISQGASGKGFESNRLFIVTQKPVPQDVLNSWSPSTIADVDDDDEGDMLQDEPGSFNDDNTDIFEESDLQDNDQEGANNSKGKGKAVAIVRKYRRKVVASDAEESEAGSDSISADDASVSDLRPRKKARIDLTKNDDSDEFELSMAEYNAALSNPGPSSLFLPGTPPSQLLASTVNPQFSDPRPKNDPYANQPDLDF</sequence>
<feature type="region of interest" description="Disordered" evidence="7">
    <location>
        <begin position="319"/>
        <end position="348"/>
    </location>
</feature>
<dbReference type="PANTHER" id="PTHR11630">
    <property type="entry name" value="DNA REPLICATION LICENSING FACTOR MCM FAMILY MEMBER"/>
    <property type="match status" value="1"/>
</dbReference>
<keyword evidence="3 6" id="KW-0378">Hydrolase</keyword>
<comment type="function">
    <text evidence="6">Acts as component of the MCM2-7 complex (MCM complex) which is the replicative helicase essential for 'once per cell cycle' DNA replication initiation and elongation in eukaryotic cells. The active ATPase sites in the MCM2-7 ring are formed through the interaction surfaces of two neighboring subunits such that a critical structure of a conserved arginine finger motif is provided in trans relative to the ATP-binding site of the Walker A box of the adjacent subunit. The six ATPase active sites, however, are likely to contribute differentially to the complex helicase activity.</text>
</comment>
<comment type="subcellular location">
    <subcellularLocation>
        <location evidence="1 6">Nucleus</location>
    </subcellularLocation>
</comment>
<evidence type="ECO:0000256" key="4">
    <source>
        <dbReference type="ARBA" id="ARBA00022806"/>
    </source>
</evidence>
<feature type="domain" description="MCM OB" evidence="8">
    <location>
        <begin position="136"/>
        <end position="197"/>
    </location>
</feature>
<comment type="subunit">
    <text evidence="6">Component of the MCM2-7 complex.</text>
</comment>
<feature type="compositionally biased region" description="Polar residues" evidence="7">
    <location>
        <begin position="634"/>
        <end position="646"/>
    </location>
</feature>
<dbReference type="InterPro" id="IPR033762">
    <property type="entry name" value="MCM_OB"/>
</dbReference>
<dbReference type="SUPFAM" id="SSF50249">
    <property type="entry name" value="Nucleic acid-binding proteins"/>
    <property type="match status" value="1"/>
</dbReference>
<feature type="compositionally biased region" description="Low complexity" evidence="7">
    <location>
        <begin position="575"/>
        <end position="588"/>
    </location>
</feature>
<reference evidence="9 10" key="1">
    <citation type="submission" date="2024-02" db="EMBL/GenBank/DDBJ databases">
        <title>A draft genome for the cacao thread blight pathogen Marasmius crinis-equi.</title>
        <authorList>
            <person name="Cohen S.P."/>
            <person name="Baruah I.K."/>
            <person name="Amoako-Attah I."/>
            <person name="Bukari Y."/>
            <person name="Meinhardt L.W."/>
            <person name="Bailey B.A."/>
        </authorList>
    </citation>
    <scope>NUCLEOTIDE SEQUENCE [LARGE SCALE GENOMIC DNA]</scope>
    <source>
        <strain evidence="9 10">GH-76</strain>
    </source>
</reference>
<protein>
    <recommendedName>
        <fullName evidence="6">DNA replication licensing factor MCM3</fullName>
        <ecNumber evidence="6">3.6.4.12</ecNumber>
    </recommendedName>
</protein>
<proteinExistence type="inferred from homology"/>
<gene>
    <name evidence="9" type="primary">MCM3_2</name>
    <name evidence="9" type="ORF">V5O48_013681</name>
</gene>
<dbReference type="Gene3D" id="3.30.1640.10">
    <property type="entry name" value="mini-chromosome maintenance (MCM) complex, chain A, domain 1"/>
    <property type="match status" value="1"/>
</dbReference>
<feature type="region of interest" description="Disordered" evidence="7">
    <location>
        <begin position="565"/>
        <end position="589"/>
    </location>
</feature>
<comment type="caution">
    <text evidence="9">The sequence shown here is derived from an EMBL/GenBank/DDBJ whole genome shotgun (WGS) entry which is preliminary data.</text>
</comment>
<keyword evidence="10" id="KW-1185">Reference proteome</keyword>
<feature type="compositionally biased region" description="Basic residues" evidence="7">
    <location>
        <begin position="324"/>
        <end position="338"/>
    </location>
</feature>
<evidence type="ECO:0000256" key="6">
    <source>
        <dbReference type="RuleBase" id="RU368061"/>
    </source>
</evidence>
<evidence type="ECO:0000256" key="2">
    <source>
        <dbReference type="ARBA" id="ARBA00022705"/>
    </source>
</evidence>
<keyword evidence="6" id="KW-0067">ATP-binding</keyword>
<dbReference type="GO" id="GO:0016787">
    <property type="term" value="F:hydrolase activity"/>
    <property type="evidence" value="ECO:0007669"/>
    <property type="project" value="UniProtKB-KW"/>
</dbReference>
<evidence type="ECO:0000256" key="5">
    <source>
        <dbReference type="ARBA" id="ARBA00023242"/>
    </source>
</evidence>
<evidence type="ECO:0000256" key="3">
    <source>
        <dbReference type="ARBA" id="ARBA00022801"/>
    </source>
</evidence>
<dbReference type="InterPro" id="IPR012340">
    <property type="entry name" value="NA-bd_OB-fold"/>
</dbReference>
<dbReference type="Proteomes" id="UP001465976">
    <property type="component" value="Unassembled WGS sequence"/>
</dbReference>
<name>A0ABR3EZF2_9AGAR</name>
<keyword evidence="2 6" id="KW-0235">DNA replication</keyword>
<evidence type="ECO:0000256" key="1">
    <source>
        <dbReference type="ARBA" id="ARBA00004123"/>
    </source>
</evidence>
<dbReference type="PRINTS" id="PR01659">
    <property type="entry name" value="MCMPROTEIN3"/>
</dbReference>
<feature type="compositionally biased region" description="Acidic residues" evidence="7">
    <location>
        <begin position="506"/>
        <end position="517"/>
    </location>
</feature>
<keyword evidence="6" id="KW-0238">DNA-binding</keyword>
<evidence type="ECO:0000256" key="7">
    <source>
        <dbReference type="SAM" id="MobiDB-lite"/>
    </source>
</evidence>
<evidence type="ECO:0000313" key="9">
    <source>
        <dbReference type="EMBL" id="KAL0568313.1"/>
    </source>
</evidence>
<keyword evidence="4 6" id="KW-0347">Helicase</keyword>
<dbReference type="InterPro" id="IPR008046">
    <property type="entry name" value="Mcm3"/>
</dbReference>
<dbReference type="GO" id="GO:0003678">
    <property type="term" value="F:DNA helicase activity"/>
    <property type="evidence" value="ECO:0007669"/>
    <property type="project" value="UniProtKB-EC"/>
</dbReference>
<dbReference type="Pfam" id="PF17207">
    <property type="entry name" value="MCM_OB"/>
    <property type="match status" value="1"/>
</dbReference>
<keyword evidence="6" id="KW-0547">Nucleotide-binding</keyword>
<dbReference type="EC" id="3.6.4.12" evidence="6"/>
<feature type="region of interest" description="Disordered" evidence="7">
    <location>
        <begin position="496"/>
        <end position="530"/>
    </location>
</feature>
<evidence type="ECO:0000259" key="8">
    <source>
        <dbReference type="Pfam" id="PF17207"/>
    </source>
</evidence>
<evidence type="ECO:0000313" key="10">
    <source>
        <dbReference type="Proteomes" id="UP001465976"/>
    </source>
</evidence>
<dbReference type="PANTHER" id="PTHR11630:SF46">
    <property type="entry name" value="DNA REPLICATION LICENSING FACTOR MCM3-RELATED"/>
    <property type="match status" value="1"/>
</dbReference>
<dbReference type="EMBL" id="JBAHYK010001367">
    <property type="protein sequence ID" value="KAL0568313.1"/>
    <property type="molecule type" value="Genomic_DNA"/>
</dbReference>
<dbReference type="InterPro" id="IPR031327">
    <property type="entry name" value="MCM"/>
</dbReference>
<feature type="region of interest" description="Disordered" evidence="7">
    <location>
        <begin position="619"/>
        <end position="664"/>
    </location>
</feature>
<dbReference type="Gene3D" id="2.40.50.140">
    <property type="entry name" value="Nucleic acid-binding proteins"/>
    <property type="match status" value="1"/>
</dbReference>
<comment type="similarity">
    <text evidence="6">Belongs to the MCM family.</text>
</comment>
<accession>A0ABR3EZF2</accession>
<organism evidence="9 10">
    <name type="scientific">Marasmius crinis-equi</name>
    <dbReference type="NCBI Taxonomy" id="585013"/>
    <lineage>
        <taxon>Eukaryota</taxon>
        <taxon>Fungi</taxon>
        <taxon>Dikarya</taxon>
        <taxon>Basidiomycota</taxon>
        <taxon>Agaricomycotina</taxon>
        <taxon>Agaricomycetes</taxon>
        <taxon>Agaricomycetidae</taxon>
        <taxon>Agaricales</taxon>
        <taxon>Marasmiineae</taxon>
        <taxon>Marasmiaceae</taxon>
        <taxon>Marasmius</taxon>
    </lineage>
</organism>
<comment type="catalytic activity">
    <reaction evidence="6">
        <text>ATP + H2O = ADP + phosphate + H(+)</text>
        <dbReference type="Rhea" id="RHEA:13065"/>
        <dbReference type="ChEBI" id="CHEBI:15377"/>
        <dbReference type="ChEBI" id="CHEBI:15378"/>
        <dbReference type="ChEBI" id="CHEBI:30616"/>
        <dbReference type="ChEBI" id="CHEBI:43474"/>
        <dbReference type="ChEBI" id="CHEBI:456216"/>
        <dbReference type="EC" id="3.6.4.12"/>
    </reaction>
</comment>